<evidence type="ECO:0000313" key="1">
    <source>
        <dbReference type="EMBL" id="CAD8157436.1"/>
    </source>
</evidence>
<evidence type="ECO:0000313" key="2">
    <source>
        <dbReference type="Proteomes" id="UP000683925"/>
    </source>
</evidence>
<dbReference type="EMBL" id="CAJJDP010000033">
    <property type="protein sequence ID" value="CAD8157436.1"/>
    <property type="molecule type" value="Genomic_DNA"/>
</dbReference>
<name>A0A8S1U4F8_PAROT</name>
<keyword evidence="2" id="KW-1185">Reference proteome</keyword>
<gene>
    <name evidence="1" type="ORF">POCTA_138.1.T0330313</name>
</gene>
<proteinExistence type="predicted"/>
<organism evidence="1 2">
    <name type="scientific">Paramecium octaurelia</name>
    <dbReference type="NCBI Taxonomy" id="43137"/>
    <lineage>
        <taxon>Eukaryota</taxon>
        <taxon>Sar</taxon>
        <taxon>Alveolata</taxon>
        <taxon>Ciliophora</taxon>
        <taxon>Intramacronucleata</taxon>
        <taxon>Oligohymenophorea</taxon>
        <taxon>Peniculida</taxon>
        <taxon>Parameciidae</taxon>
        <taxon>Paramecium</taxon>
    </lineage>
</organism>
<sequence length="50" mass="6084">MFLENRQICRNNKSSSRILQFEETNIWIICETNCEKPRITISKLSRRRQV</sequence>
<accession>A0A8S1U4F8</accession>
<comment type="caution">
    <text evidence="1">The sequence shown here is derived from an EMBL/GenBank/DDBJ whole genome shotgun (WGS) entry which is preliminary data.</text>
</comment>
<dbReference type="Proteomes" id="UP000683925">
    <property type="component" value="Unassembled WGS sequence"/>
</dbReference>
<reference evidence="1" key="1">
    <citation type="submission" date="2021-01" db="EMBL/GenBank/DDBJ databases">
        <authorList>
            <consortium name="Genoscope - CEA"/>
            <person name="William W."/>
        </authorList>
    </citation>
    <scope>NUCLEOTIDE SEQUENCE</scope>
</reference>
<protein>
    <submittedName>
        <fullName evidence="1">Uncharacterized protein</fullName>
    </submittedName>
</protein>
<dbReference type="AlphaFoldDB" id="A0A8S1U4F8"/>